<dbReference type="OrthoDB" id="10577564at2759"/>
<gene>
    <name evidence="2" type="ORF">FBUS_02125</name>
</gene>
<evidence type="ECO:0000313" key="2">
    <source>
        <dbReference type="EMBL" id="KAA0190482.1"/>
    </source>
</evidence>
<sequence>MLSPTRVQVPGGHLLGTVERRCDTECKSVSEFQSIAMPNKLPNNENSTPTGGHQGRARIHDDQTTKQKRVQLIEAPGKPVDSKLPPDQQMKPGKKSLLISSVKKSDNLEISQNTEALRSRDVHKWFCGIVEFFDFFCKCFHSVLGTSSPTNSPKSRCPIPARGIALHQLDSGYAASYQMTCDVMEDETVLPEGSVLLEPRSLPQSFFRDSQPSGTLENRGSSFADTIYYSMSTNGPVSDEGLSAPITEAPSNISFSDSNILPPITSKSLSSQQDCKNSHLLTANWPCYWKMNSKDNKSEPETAMQKFSSRPRRPRRAVSVTYMESRGCAESTETLHSIAPQVANLVESGLLIRPRRQELSDAETLSKYRRNTWNGRPTTATTTTTTSVTGGTVGGGSTNIWSFFKSPIPFPFSSPFSAAREDECSLSSFRGDDNSGQLKFTQEQLCLQSISDPIDLVDSPTSMCSNSSSFPIGSTGNKTTVDSLCLPNRKENNRRVEDETRNIRSRIRSPLISAPGPDCGCCDLDDVSNSVTVWTQAQSWSVGPNTDFDLTTQAKRDKCACIKEVHRSVQAIYSR</sequence>
<accession>A0A8E0RVM8</accession>
<keyword evidence="3" id="KW-1185">Reference proteome</keyword>
<protein>
    <submittedName>
        <fullName evidence="2">Uncharacterized protein</fullName>
    </submittedName>
</protein>
<evidence type="ECO:0000313" key="3">
    <source>
        <dbReference type="Proteomes" id="UP000728185"/>
    </source>
</evidence>
<feature type="region of interest" description="Disordered" evidence="1">
    <location>
        <begin position="372"/>
        <end position="391"/>
    </location>
</feature>
<feature type="region of interest" description="Disordered" evidence="1">
    <location>
        <begin position="76"/>
        <end position="95"/>
    </location>
</feature>
<feature type="compositionally biased region" description="Polar residues" evidence="1">
    <location>
        <begin position="41"/>
        <end position="51"/>
    </location>
</feature>
<dbReference type="Proteomes" id="UP000728185">
    <property type="component" value="Unassembled WGS sequence"/>
</dbReference>
<organism evidence="2 3">
    <name type="scientific">Fasciolopsis buskii</name>
    <dbReference type="NCBI Taxonomy" id="27845"/>
    <lineage>
        <taxon>Eukaryota</taxon>
        <taxon>Metazoa</taxon>
        <taxon>Spiralia</taxon>
        <taxon>Lophotrochozoa</taxon>
        <taxon>Platyhelminthes</taxon>
        <taxon>Trematoda</taxon>
        <taxon>Digenea</taxon>
        <taxon>Plagiorchiida</taxon>
        <taxon>Echinostomata</taxon>
        <taxon>Echinostomatoidea</taxon>
        <taxon>Fasciolidae</taxon>
        <taxon>Fasciolopsis</taxon>
    </lineage>
</organism>
<dbReference type="AlphaFoldDB" id="A0A8E0RVM8"/>
<name>A0A8E0RVM8_9TREM</name>
<evidence type="ECO:0000256" key="1">
    <source>
        <dbReference type="SAM" id="MobiDB-lite"/>
    </source>
</evidence>
<proteinExistence type="predicted"/>
<dbReference type="EMBL" id="LUCM01007021">
    <property type="protein sequence ID" value="KAA0190482.1"/>
    <property type="molecule type" value="Genomic_DNA"/>
</dbReference>
<feature type="compositionally biased region" description="Low complexity" evidence="1">
    <location>
        <begin position="378"/>
        <end position="390"/>
    </location>
</feature>
<feature type="region of interest" description="Disordered" evidence="1">
    <location>
        <begin position="34"/>
        <end position="67"/>
    </location>
</feature>
<reference evidence="2" key="1">
    <citation type="submission" date="2019-05" db="EMBL/GenBank/DDBJ databases">
        <title>Annotation for the trematode Fasciolopsis buski.</title>
        <authorList>
            <person name="Choi Y.-J."/>
        </authorList>
    </citation>
    <scope>NUCLEOTIDE SEQUENCE</scope>
    <source>
        <strain evidence="2">HT</strain>
        <tissue evidence="2">Whole worm</tissue>
    </source>
</reference>
<comment type="caution">
    <text evidence="2">The sequence shown here is derived from an EMBL/GenBank/DDBJ whole genome shotgun (WGS) entry which is preliminary data.</text>
</comment>